<evidence type="ECO:0000256" key="3">
    <source>
        <dbReference type="ARBA" id="ARBA00022527"/>
    </source>
</evidence>
<comment type="catalytic activity">
    <reaction evidence="8">
        <text>L-threonyl-[protein] + ATP = O-phospho-L-threonyl-[protein] + ADP + H(+)</text>
        <dbReference type="Rhea" id="RHEA:46608"/>
        <dbReference type="Rhea" id="RHEA-COMP:11060"/>
        <dbReference type="Rhea" id="RHEA-COMP:11605"/>
        <dbReference type="ChEBI" id="CHEBI:15378"/>
        <dbReference type="ChEBI" id="CHEBI:30013"/>
        <dbReference type="ChEBI" id="CHEBI:30616"/>
        <dbReference type="ChEBI" id="CHEBI:61977"/>
        <dbReference type="ChEBI" id="CHEBI:456216"/>
        <dbReference type="EC" id="2.7.11.22"/>
    </reaction>
</comment>
<dbReference type="SMART" id="SM00220">
    <property type="entry name" value="S_TKc"/>
    <property type="match status" value="1"/>
</dbReference>
<keyword evidence="5" id="KW-0547">Nucleotide-binding</keyword>
<evidence type="ECO:0000313" key="12">
    <source>
        <dbReference type="Proteomes" id="UP000287166"/>
    </source>
</evidence>
<dbReference type="SUPFAM" id="SSF56112">
    <property type="entry name" value="Protein kinase-like (PK-like)"/>
    <property type="match status" value="1"/>
</dbReference>
<evidence type="ECO:0000256" key="1">
    <source>
        <dbReference type="ARBA" id="ARBA00006485"/>
    </source>
</evidence>
<feature type="domain" description="Protein kinase" evidence="10">
    <location>
        <begin position="20"/>
        <end position="402"/>
    </location>
</feature>
<evidence type="ECO:0000256" key="5">
    <source>
        <dbReference type="ARBA" id="ARBA00022741"/>
    </source>
</evidence>
<keyword evidence="6 11" id="KW-0418">Kinase</keyword>
<evidence type="ECO:0000259" key="10">
    <source>
        <dbReference type="PROSITE" id="PS50011"/>
    </source>
</evidence>
<gene>
    <name evidence="11" type="ORF">SCP_0104630</name>
</gene>
<proteinExistence type="inferred from homology"/>
<dbReference type="AlphaFoldDB" id="A0A401G5Z3"/>
<keyword evidence="7" id="KW-0067">ATP-binding</keyword>
<dbReference type="GO" id="GO:0005524">
    <property type="term" value="F:ATP binding"/>
    <property type="evidence" value="ECO:0007669"/>
    <property type="project" value="UniProtKB-KW"/>
</dbReference>
<dbReference type="InterPro" id="IPR050108">
    <property type="entry name" value="CDK"/>
</dbReference>
<protein>
    <recommendedName>
        <fullName evidence="2">cyclin-dependent kinase</fullName>
        <ecNumber evidence="2">2.7.11.22</ecNumber>
    </recommendedName>
</protein>
<dbReference type="EMBL" id="BFAD01000001">
    <property type="protein sequence ID" value="GBE77583.1"/>
    <property type="molecule type" value="Genomic_DNA"/>
</dbReference>
<evidence type="ECO:0000256" key="9">
    <source>
        <dbReference type="ARBA" id="ARBA00048367"/>
    </source>
</evidence>
<dbReference type="InterPro" id="IPR008271">
    <property type="entry name" value="Ser/Thr_kinase_AS"/>
</dbReference>
<evidence type="ECO:0000256" key="6">
    <source>
        <dbReference type="ARBA" id="ARBA00022777"/>
    </source>
</evidence>
<keyword evidence="12" id="KW-1185">Reference proteome</keyword>
<evidence type="ECO:0000256" key="2">
    <source>
        <dbReference type="ARBA" id="ARBA00012425"/>
    </source>
</evidence>
<comment type="catalytic activity">
    <reaction evidence="9">
        <text>L-seryl-[protein] + ATP = O-phospho-L-seryl-[protein] + ADP + H(+)</text>
        <dbReference type="Rhea" id="RHEA:17989"/>
        <dbReference type="Rhea" id="RHEA-COMP:9863"/>
        <dbReference type="Rhea" id="RHEA-COMP:11604"/>
        <dbReference type="ChEBI" id="CHEBI:15378"/>
        <dbReference type="ChEBI" id="CHEBI:29999"/>
        <dbReference type="ChEBI" id="CHEBI:30616"/>
        <dbReference type="ChEBI" id="CHEBI:83421"/>
        <dbReference type="ChEBI" id="CHEBI:456216"/>
        <dbReference type="EC" id="2.7.11.22"/>
    </reaction>
</comment>
<dbReference type="GeneID" id="38774500"/>
<dbReference type="PROSITE" id="PS50011">
    <property type="entry name" value="PROTEIN_KINASE_DOM"/>
    <property type="match status" value="1"/>
</dbReference>
<reference evidence="11 12" key="1">
    <citation type="journal article" date="2018" name="Sci. Rep.">
        <title>Genome sequence of the cauliflower mushroom Sparassis crispa (Hanabiratake) and its association with beneficial usage.</title>
        <authorList>
            <person name="Kiyama R."/>
            <person name="Furutani Y."/>
            <person name="Kawaguchi K."/>
            <person name="Nakanishi T."/>
        </authorList>
    </citation>
    <scope>NUCLEOTIDE SEQUENCE [LARGE SCALE GENOMIC DNA]</scope>
</reference>
<dbReference type="InterPro" id="IPR011009">
    <property type="entry name" value="Kinase-like_dom_sf"/>
</dbReference>
<dbReference type="GO" id="GO:0005634">
    <property type="term" value="C:nucleus"/>
    <property type="evidence" value="ECO:0007669"/>
    <property type="project" value="TreeGrafter"/>
</dbReference>
<evidence type="ECO:0000313" key="11">
    <source>
        <dbReference type="EMBL" id="GBE77583.1"/>
    </source>
</evidence>
<dbReference type="EC" id="2.7.11.22" evidence="2"/>
<dbReference type="PROSITE" id="PS00108">
    <property type="entry name" value="PROTEIN_KINASE_ST"/>
    <property type="match status" value="1"/>
</dbReference>
<dbReference type="Gene3D" id="3.30.200.20">
    <property type="entry name" value="Phosphorylase Kinase, domain 1"/>
    <property type="match status" value="1"/>
</dbReference>
<evidence type="ECO:0000256" key="7">
    <source>
        <dbReference type="ARBA" id="ARBA00022840"/>
    </source>
</evidence>
<name>A0A401G5Z3_9APHY</name>
<keyword evidence="3" id="KW-0723">Serine/threonine-protein kinase</keyword>
<dbReference type="InterPro" id="IPR000719">
    <property type="entry name" value="Prot_kinase_dom"/>
</dbReference>
<keyword evidence="4" id="KW-0808">Transferase</keyword>
<dbReference type="Proteomes" id="UP000287166">
    <property type="component" value="Unassembled WGS sequence"/>
</dbReference>
<accession>A0A401G5Z3</accession>
<dbReference type="Pfam" id="PF00069">
    <property type="entry name" value="Pkinase"/>
    <property type="match status" value="1"/>
</dbReference>
<organism evidence="11 12">
    <name type="scientific">Sparassis crispa</name>
    <dbReference type="NCBI Taxonomy" id="139825"/>
    <lineage>
        <taxon>Eukaryota</taxon>
        <taxon>Fungi</taxon>
        <taxon>Dikarya</taxon>
        <taxon>Basidiomycota</taxon>
        <taxon>Agaricomycotina</taxon>
        <taxon>Agaricomycetes</taxon>
        <taxon>Polyporales</taxon>
        <taxon>Sparassidaceae</taxon>
        <taxon>Sparassis</taxon>
    </lineage>
</organism>
<dbReference type="PANTHER" id="PTHR24056">
    <property type="entry name" value="CELL DIVISION PROTEIN KINASE"/>
    <property type="match status" value="1"/>
</dbReference>
<dbReference type="InParanoid" id="A0A401G5Z3"/>
<dbReference type="OrthoDB" id="413582at2759"/>
<dbReference type="Gene3D" id="1.10.510.10">
    <property type="entry name" value="Transferase(Phosphotransferase) domain 1"/>
    <property type="match status" value="1"/>
</dbReference>
<evidence type="ECO:0000256" key="8">
    <source>
        <dbReference type="ARBA" id="ARBA00047811"/>
    </source>
</evidence>
<dbReference type="RefSeq" id="XP_027608496.1">
    <property type="nucleotide sequence ID" value="XM_027752695.1"/>
</dbReference>
<comment type="similarity">
    <text evidence="1">Belongs to the protein kinase superfamily. CMGC Ser/Thr protein kinase family. CDC2/CDKX subfamily.</text>
</comment>
<dbReference type="PANTHER" id="PTHR24056:SF171">
    <property type="entry name" value="CYCLIN-DEPENDENT KINASE 20"/>
    <property type="match status" value="1"/>
</dbReference>
<dbReference type="STRING" id="139825.A0A401G5Z3"/>
<evidence type="ECO:0000256" key="4">
    <source>
        <dbReference type="ARBA" id="ARBA00022679"/>
    </source>
</evidence>
<sequence length="453" mass="50370">MNPTGLVAAPDFELESIFDPDSCKTLEESPVSYVVKAHYWIGNDGTPVQWCAIKSSSTRPELSKKPHDILRELRILQNLSHPNIIEIIGHGWERAMSSIHFWMPFIPYELSVLLSSPAFSPFSHPGSIPSPSQDAGPDSRISTFVLLAKSLMFQIIRGVGYLHDNHIAHRDIKPRNILLTEDCSVKLIDFGIAWTDTKDLAQHELWPEPLGEMCFDVSTGPYRAPELLFGANAYDAFAIDLWSLGATFAEFFTPLKLQVEYEGHACDDEDSVEDDGDTFKEPFIIPRQISADNPDTVWVRESLFDSTRGSIGLAWSIFKTLGTPTGESWPTFKDLPDADKVSFQVVPPVGIQSLLPNLPPLNETREQTDNTGSPCLEFIKNFLVYPPNMRLKAGVASQHSWFAEGLPLVLPSGYTSEVLTAVATTVWEDKTIGDLMLSVISHPNISNTVHYNA</sequence>
<comment type="caution">
    <text evidence="11">The sequence shown here is derived from an EMBL/GenBank/DDBJ whole genome shotgun (WGS) entry which is preliminary data.</text>
</comment>
<dbReference type="GO" id="GO:0004693">
    <property type="term" value="F:cyclin-dependent protein serine/threonine kinase activity"/>
    <property type="evidence" value="ECO:0007669"/>
    <property type="project" value="UniProtKB-EC"/>
</dbReference>